<dbReference type="PANTHER" id="PTHR23078">
    <property type="entry name" value="VESICULAR-FUSION PROTEIN NSF"/>
    <property type="match status" value="1"/>
</dbReference>
<dbReference type="InterPro" id="IPR009010">
    <property type="entry name" value="Asp_de-COase-like_dom_sf"/>
</dbReference>
<comment type="subcellular location">
    <subcellularLocation>
        <location evidence="4">Cytoplasm</location>
    </subcellularLocation>
</comment>
<evidence type="ECO:0000313" key="6">
    <source>
        <dbReference type="Proteomes" id="UP000823046"/>
    </source>
</evidence>
<keyword evidence="4" id="KW-0479">Metal-binding</keyword>
<evidence type="ECO:0000256" key="3">
    <source>
        <dbReference type="ARBA" id="ARBA00022840"/>
    </source>
</evidence>
<evidence type="ECO:0000256" key="1">
    <source>
        <dbReference type="ARBA" id="ARBA00006914"/>
    </source>
</evidence>
<keyword evidence="4" id="KW-0378">Hydrolase</keyword>
<keyword evidence="6" id="KW-1185">Reference proteome</keyword>
<dbReference type="EC" id="3.6.4.6" evidence="4"/>
<keyword evidence="4" id="KW-0813">Transport</keyword>
<keyword evidence="4" id="KW-0931">ER-Golgi transport</keyword>
<gene>
    <name evidence="5" type="ORF">IE077_000269</name>
</gene>
<dbReference type="SUPFAM" id="SSF54585">
    <property type="entry name" value="Cdc48 domain 2-like"/>
    <property type="match status" value="1"/>
</dbReference>
<keyword evidence="4" id="KW-0653">Protein transport</keyword>
<keyword evidence="4" id="KW-0963">Cytoplasm</keyword>
<dbReference type="InterPro" id="IPR039812">
    <property type="entry name" value="Vesicle-fus_ATPase"/>
</dbReference>
<comment type="similarity">
    <text evidence="1 4">Belongs to the AAA ATPase family.</text>
</comment>
<comment type="function">
    <text evidence="4">Required for vesicle-mediated transport. Catalyzes the fusion of transport vesicles within the Golgi cisternae. Is also required for transport from the endoplasmic reticulum to the Golgi stack. Seems to function as a fusion protein required for the delivery of cargo proteins to all compartments of the Golgi stack independent of vesicle origin.</text>
</comment>
<evidence type="ECO:0000256" key="2">
    <source>
        <dbReference type="ARBA" id="ARBA00022741"/>
    </source>
</evidence>
<sequence length="253" mass="28407">MALRLSAVKLAKQEFAFTNKAYVNNAIFNSLNQRSFGGSLHCEVKSLVLNIGIDNDLREGEIGLSTCHRESARIQLREELYVRPFLPPTAGFSCGILQLQVSTFIKPEKRLTVADDQLENICKQLLVGQIVTSQQVLIQRWEDNQPLKLIVTQIFIDEVKKERGSVPAVSSRGFISDKTQFIFEGGDDGRVLVRSKKIMQKSIFTTNFNFEELGIGGLDREFADIFRRAFASRVFPPAVVDELGITHVRGDSL</sequence>
<name>A0ABQ7J4U7_9APIC</name>
<keyword evidence="2 4" id="KW-0547">Nucleotide-binding</keyword>
<keyword evidence="4" id="KW-0460">Magnesium</keyword>
<comment type="catalytic activity">
    <reaction evidence="4">
        <text>ATP + H2O = ADP + phosphate + H(+)</text>
        <dbReference type="Rhea" id="RHEA:13065"/>
        <dbReference type="ChEBI" id="CHEBI:15377"/>
        <dbReference type="ChEBI" id="CHEBI:15378"/>
        <dbReference type="ChEBI" id="CHEBI:30616"/>
        <dbReference type="ChEBI" id="CHEBI:43474"/>
        <dbReference type="ChEBI" id="CHEBI:456216"/>
        <dbReference type="EC" id="3.6.4.6"/>
    </reaction>
</comment>
<dbReference type="Proteomes" id="UP000823046">
    <property type="component" value="Unassembled WGS sequence"/>
</dbReference>
<evidence type="ECO:0000313" key="5">
    <source>
        <dbReference type="EMBL" id="KAF8818759.1"/>
    </source>
</evidence>
<keyword evidence="3 4" id="KW-0067">ATP-binding</keyword>
<dbReference type="PANTHER" id="PTHR23078:SF3">
    <property type="entry name" value="VESICLE-FUSING ATPASE"/>
    <property type="match status" value="1"/>
</dbReference>
<accession>A0ABQ7J4U7</accession>
<reference evidence="5 6" key="1">
    <citation type="journal article" date="2020" name="bioRxiv">
        <title>Metabolic contributions of an alphaproteobacterial endosymbiont in the apicomplexan Cardiosporidium cionae.</title>
        <authorList>
            <person name="Hunter E.S."/>
            <person name="Paight C.J."/>
            <person name="Lane C.E."/>
        </authorList>
    </citation>
    <scope>NUCLEOTIDE SEQUENCE [LARGE SCALE GENOMIC DNA]</scope>
    <source>
        <strain evidence="5">ESH_2018</strain>
    </source>
</reference>
<organism evidence="5 6">
    <name type="scientific">Cardiosporidium cionae</name>
    <dbReference type="NCBI Taxonomy" id="476202"/>
    <lineage>
        <taxon>Eukaryota</taxon>
        <taxon>Sar</taxon>
        <taxon>Alveolata</taxon>
        <taxon>Apicomplexa</taxon>
        <taxon>Aconoidasida</taxon>
        <taxon>Nephromycida</taxon>
        <taxon>Cardiosporidium</taxon>
    </lineage>
</organism>
<proteinExistence type="inferred from homology"/>
<dbReference type="InterPro" id="IPR029067">
    <property type="entry name" value="CDC48_domain_2-like_sf"/>
</dbReference>
<dbReference type="SUPFAM" id="SSF50692">
    <property type="entry name" value="ADC-like"/>
    <property type="match status" value="1"/>
</dbReference>
<dbReference type="EMBL" id="JADAQX010001049">
    <property type="protein sequence ID" value="KAF8818759.1"/>
    <property type="molecule type" value="Genomic_DNA"/>
</dbReference>
<comment type="cofactor">
    <cofactor evidence="4">
        <name>Mg(2+)</name>
        <dbReference type="ChEBI" id="CHEBI:18420"/>
    </cofactor>
    <text evidence="4">Binds 1 Mg(2+) ion per subunit.</text>
</comment>
<comment type="caution">
    <text evidence="5">The sequence shown here is derived from an EMBL/GenBank/DDBJ whole genome shotgun (WGS) entry which is preliminary data.</text>
</comment>
<evidence type="ECO:0000256" key="4">
    <source>
        <dbReference type="RuleBase" id="RU367045"/>
    </source>
</evidence>
<dbReference type="Gene3D" id="2.40.40.20">
    <property type="match status" value="1"/>
</dbReference>
<protein>
    <recommendedName>
        <fullName evidence="4">Vesicle-fusing ATPase</fullName>
        <ecNumber evidence="4">3.6.4.6</ecNumber>
    </recommendedName>
</protein>